<keyword evidence="2" id="KW-0472">Membrane</keyword>
<reference evidence="3 4" key="1">
    <citation type="submission" date="2019-01" db="EMBL/GenBank/DDBJ databases">
        <title>Genome sequencing of strain FW100M-8.</title>
        <authorList>
            <person name="Heo J."/>
            <person name="Kim S.-J."/>
            <person name="Kim J.-S."/>
            <person name="Hong S.-B."/>
            <person name="Kwon S.-W."/>
        </authorList>
    </citation>
    <scope>NUCLEOTIDE SEQUENCE [LARGE SCALE GENOMIC DNA]</scope>
    <source>
        <strain evidence="3 4">FW100M-8</strain>
    </source>
</reference>
<feature type="transmembrane region" description="Helical" evidence="2">
    <location>
        <begin position="33"/>
        <end position="52"/>
    </location>
</feature>
<dbReference type="OrthoDB" id="4976927at2"/>
<feature type="region of interest" description="Disordered" evidence="1">
    <location>
        <begin position="92"/>
        <end position="111"/>
    </location>
</feature>
<gene>
    <name evidence="3" type="ORF">ET445_05725</name>
</gene>
<evidence type="ECO:0000313" key="3">
    <source>
        <dbReference type="EMBL" id="QAY72916.1"/>
    </source>
</evidence>
<evidence type="ECO:0000256" key="2">
    <source>
        <dbReference type="SAM" id="Phobius"/>
    </source>
</evidence>
<feature type="region of interest" description="Disordered" evidence="1">
    <location>
        <begin position="1"/>
        <end position="28"/>
    </location>
</feature>
<dbReference type="AlphaFoldDB" id="A0A4P6FBC7"/>
<dbReference type="KEGG" id="agf:ET445_05725"/>
<protein>
    <submittedName>
        <fullName evidence="3">Uncharacterized protein</fullName>
    </submittedName>
</protein>
<dbReference type="RefSeq" id="WP_129189653.1">
    <property type="nucleotide sequence ID" value="NZ_CP035491.1"/>
</dbReference>
<name>A0A4P6FBC7_9MICO</name>
<keyword evidence="4" id="KW-1185">Reference proteome</keyword>
<accession>A0A4P6FBC7</accession>
<evidence type="ECO:0000256" key="1">
    <source>
        <dbReference type="SAM" id="MobiDB-lite"/>
    </source>
</evidence>
<sequence length="403" mass="42801">MSDDRQPAPTLDPTREPPTTMPTPPTVRRRSPWLVIGIVAAAIVGPAAWYLGAGYGFHVIRQEAIANAVPTIDAADAASDALRSEAARARGESAAADELEGSVLPGLGDGEPLDRVKAGTDAVDALAADADFDLPDPIAYDESALRPFWVSLAEIFETAELRETLVADTDRMSDEADELADARAEVEDARTDLLDAALAAADARLAALPYATSESRFGLDEAEALVENAKTQAPASRDSYIALAEALAGVEAAHNAESVRRAAPEYAERGPVEDFARSIAHDVPLDFVWEDVVNGRASAEWYSGLTTFWPGGGRWAKVELTYSVAESFADDINAKALVAHEVGHAQGSRTECNEIVEGPAFGGDHEKWATAWAIAMGYDVPGSGIEPYGRPSDEQIAQARTCV</sequence>
<keyword evidence="2" id="KW-1133">Transmembrane helix</keyword>
<keyword evidence="2" id="KW-0812">Transmembrane</keyword>
<dbReference type="Proteomes" id="UP000291259">
    <property type="component" value="Chromosome"/>
</dbReference>
<organism evidence="3 4">
    <name type="scientific">Agromyces protaetiae</name>
    <dbReference type="NCBI Taxonomy" id="2509455"/>
    <lineage>
        <taxon>Bacteria</taxon>
        <taxon>Bacillati</taxon>
        <taxon>Actinomycetota</taxon>
        <taxon>Actinomycetes</taxon>
        <taxon>Micrococcales</taxon>
        <taxon>Microbacteriaceae</taxon>
        <taxon>Agromyces</taxon>
    </lineage>
</organism>
<dbReference type="EMBL" id="CP035491">
    <property type="protein sequence ID" value="QAY72916.1"/>
    <property type="molecule type" value="Genomic_DNA"/>
</dbReference>
<evidence type="ECO:0000313" key="4">
    <source>
        <dbReference type="Proteomes" id="UP000291259"/>
    </source>
</evidence>
<proteinExistence type="predicted"/>